<protein>
    <recommendedName>
        <fullName evidence="10">F-box domain-containing protein</fullName>
    </recommendedName>
</protein>
<keyword evidence="3 5" id="KW-1133">Transmembrane helix</keyword>
<dbReference type="Gene3D" id="3.80.10.10">
    <property type="entry name" value="Ribonuclease Inhibitor"/>
    <property type="match status" value="1"/>
</dbReference>
<feature type="transmembrane region" description="Helical" evidence="5">
    <location>
        <begin position="429"/>
        <end position="448"/>
    </location>
</feature>
<feature type="transmembrane region" description="Helical" evidence="5">
    <location>
        <begin position="454"/>
        <end position="477"/>
    </location>
</feature>
<sequence length="1189" mass="132866">MSSVADLNIEGTFLPKKASDAAITLRSLDDSSLPKKTSDAAITLRHNDNPSLVKKLSDVAITLPNDNFSGFDLTETLTNRREMSVVEKTNSREDDDGWLTAPENPLNWTFRRKWKNVLIVSLYTFVSPLASSMMAPALPAIADHFHITNPTIIALTLSIYLLAYALGPLVISPLSEIYGRLWVLHISNIAFVIFCLTAIFAPNTAALIIFRFLAGLGGSTAVAIGGSVVGDMFVGEARGTAMSIYSLGPLVGPGLGPVIGGFVVESIGFRWIFILLTLCGASASLIGIPLFEETYDPVVHRRYLATRDIESRNGTEKILSESQLPKQSAFDTLKANISRPFILLTRSLICFMLSLYMALIYGYLYLIYTTFPDLFSGTYGWSPGLSGLAYLGGGFGFIFATLVGAPMLSKSYRVLTERNNGVPKPEFRIPVMFLGSILVPVGLLWYGWSAQARLIWIMPIIGTALFGAGLMFVFIPLQLYLVDAFTYSASALGAASVLRAFFGFAFPLFGEQMFNSLGIGGGNSLLAGLAILTGIPFPIFLWFKGEQNAREFGREGDKQIVDNGPNFGRAGRGMMCLNTPFKCQTEFSDSPITFTSFGKRFGITPMFKQLQAIHDNIKEGLKENATVGNVDGSRRVHHLDDTEDYQTLQQAIQSYVKDTMDYTIKLKSHLNALLPINKLPVELLINILLLTDPPHIEKLHSYIQLSSVCSHWRSVVVQSADFWRSMTLCFTTRPLHPLIHEILARSKSATLDIRIRVDCTLYLRLLEDILEKESYRIDTLCLRTRHAGPIKLFGGRKCFPLLRRVISQIDGQDSCPGLLPIVMASHHHLEVLDCNFNITADTLNHLSPVLVRTSNLRIHISTTTELQSLLDVLCQNVKLRSLQLRIEISTPFTASKLTILPEVEFLSTDDVCLLACVQTPKLSSLNLDCFFPITLNNPVFEGFDFSLIRYLHIYHSKLPRTEYSIVALGRPVYPKSGRSINSVDFIEKIRLIQDTEDFVDKFEDTLSDGWPRGCFRVKCHARRFDRMMIPGLSFFFPRMPNLSELWLATNSLPEYDVPLEQFLALLPSLEKLVVLYDRDLDDLIDLLRNIYVCPRLTHISYTISEFYGCSQEELETVAGEVGESLTRAVEERRRAYDDALRYIALEGCPPLPDFRVKKLQLLGTTVVTAKNIETLLKRRKYSASDDDAW</sequence>
<evidence type="ECO:0000256" key="1">
    <source>
        <dbReference type="ARBA" id="ARBA00004141"/>
    </source>
</evidence>
<dbReference type="AlphaFoldDB" id="A0AAV5ASP6"/>
<dbReference type="PANTHER" id="PTHR23502:SF60">
    <property type="entry name" value="MAJOR FACILITATOR SUPERFAMILY (MFS) PROFILE DOMAIN-CONTAINING PROTEIN-RELATED"/>
    <property type="match status" value="1"/>
</dbReference>
<dbReference type="InterPro" id="IPR036259">
    <property type="entry name" value="MFS_trans_sf"/>
</dbReference>
<dbReference type="PROSITE" id="PS50850">
    <property type="entry name" value="MFS"/>
    <property type="match status" value="1"/>
</dbReference>
<dbReference type="SUPFAM" id="SSF81383">
    <property type="entry name" value="F-box domain"/>
    <property type="match status" value="1"/>
</dbReference>
<dbReference type="CDD" id="cd09917">
    <property type="entry name" value="F-box_SF"/>
    <property type="match status" value="1"/>
</dbReference>
<feature type="transmembrane region" description="Helical" evidence="5">
    <location>
        <begin position="182"/>
        <end position="202"/>
    </location>
</feature>
<evidence type="ECO:0000259" key="7">
    <source>
        <dbReference type="PROSITE" id="PS50850"/>
    </source>
</evidence>
<dbReference type="SUPFAM" id="SSF103473">
    <property type="entry name" value="MFS general substrate transporter"/>
    <property type="match status" value="1"/>
</dbReference>
<dbReference type="InterPro" id="IPR011701">
    <property type="entry name" value="MFS"/>
</dbReference>
<feature type="domain" description="Major facilitator superfamily (MFS) profile" evidence="7">
    <location>
        <begin position="116"/>
        <end position="546"/>
    </location>
</feature>
<feature type="transmembrane region" description="Helical" evidence="5">
    <location>
        <begin position="269"/>
        <end position="291"/>
    </location>
</feature>
<evidence type="ECO:0000256" key="4">
    <source>
        <dbReference type="ARBA" id="ARBA00023136"/>
    </source>
</evidence>
<feature type="domain" description="F-box" evidence="6">
    <location>
        <begin position="673"/>
        <end position="726"/>
    </location>
</feature>
<dbReference type="EMBL" id="BPWL01000012">
    <property type="protein sequence ID" value="GJJ16028.1"/>
    <property type="molecule type" value="Genomic_DNA"/>
</dbReference>
<feature type="transmembrane region" description="Helical" evidence="5">
    <location>
        <begin position="150"/>
        <end position="170"/>
    </location>
</feature>
<organism evidence="8 9">
    <name type="scientific">Clathrus columnatus</name>
    <dbReference type="NCBI Taxonomy" id="1419009"/>
    <lineage>
        <taxon>Eukaryota</taxon>
        <taxon>Fungi</taxon>
        <taxon>Dikarya</taxon>
        <taxon>Basidiomycota</taxon>
        <taxon>Agaricomycotina</taxon>
        <taxon>Agaricomycetes</taxon>
        <taxon>Phallomycetidae</taxon>
        <taxon>Phallales</taxon>
        <taxon>Clathraceae</taxon>
        <taxon>Clathrus</taxon>
    </lineage>
</organism>
<name>A0AAV5ASP6_9AGAM</name>
<dbReference type="PROSITE" id="PS50181">
    <property type="entry name" value="FBOX"/>
    <property type="match status" value="1"/>
</dbReference>
<dbReference type="GO" id="GO:0022857">
    <property type="term" value="F:transmembrane transporter activity"/>
    <property type="evidence" value="ECO:0007669"/>
    <property type="project" value="InterPro"/>
</dbReference>
<proteinExistence type="predicted"/>
<dbReference type="Proteomes" id="UP001050691">
    <property type="component" value="Unassembled WGS sequence"/>
</dbReference>
<comment type="subcellular location">
    <subcellularLocation>
        <location evidence="1">Membrane</location>
        <topology evidence="1">Multi-pass membrane protein</topology>
    </subcellularLocation>
</comment>
<keyword evidence="2 5" id="KW-0812">Transmembrane</keyword>
<evidence type="ECO:0000256" key="3">
    <source>
        <dbReference type="ARBA" id="ARBA00022989"/>
    </source>
</evidence>
<feature type="transmembrane region" description="Helical" evidence="5">
    <location>
        <begin position="348"/>
        <end position="368"/>
    </location>
</feature>
<dbReference type="Pfam" id="PF12937">
    <property type="entry name" value="F-box-like"/>
    <property type="match status" value="1"/>
</dbReference>
<dbReference type="FunFam" id="1.20.1250.20:FF:000011">
    <property type="entry name" value="MFS multidrug transporter, putative"/>
    <property type="match status" value="1"/>
</dbReference>
<evidence type="ECO:0000313" key="9">
    <source>
        <dbReference type="Proteomes" id="UP001050691"/>
    </source>
</evidence>
<dbReference type="Gene3D" id="1.20.1280.50">
    <property type="match status" value="1"/>
</dbReference>
<dbReference type="Gene3D" id="1.20.1250.20">
    <property type="entry name" value="MFS general substrate transporter like domains"/>
    <property type="match status" value="1"/>
</dbReference>
<comment type="caution">
    <text evidence="8">The sequence shown here is derived from an EMBL/GenBank/DDBJ whole genome shotgun (WGS) entry which is preliminary data.</text>
</comment>
<reference evidence="8" key="1">
    <citation type="submission" date="2021-10" db="EMBL/GenBank/DDBJ databases">
        <title>De novo Genome Assembly of Clathrus columnatus (Basidiomycota, Fungi) Using Illumina and Nanopore Sequence Data.</title>
        <authorList>
            <person name="Ogiso-Tanaka E."/>
            <person name="Itagaki H."/>
            <person name="Hosoya T."/>
            <person name="Hosaka K."/>
        </authorList>
    </citation>
    <scope>NUCLEOTIDE SEQUENCE</scope>
    <source>
        <strain evidence="8">MO-923</strain>
    </source>
</reference>
<keyword evidence="9" id="KW-1185">Reference proteome</keyword>
<evidence type="ECO:0008006" key="10">
    <source>
        <dbReference type="Google" id="ProtNLM"/>
    </source>
</evidence>
<dbReference type="PANTHER" id="PTHR23502">
    <property type="entry name" value="MAJOR FACILITATOR SUPERFAMILY"/>
    <property type="match status" value="1"/>
</dbReference>
<evidence type="ECO:0000313" key="8">
    <source>
        <dbReference type="EMBL" id="GJJ16028.1"/>
    </source>
</evidence>
<dbReference type="InterPro" id="IPR001810">
    <property type="entry name" value="F-box_dom"/>
</dbReference>
<feature type="transmembrane region" description="Helical" evidence="5">
    <location>
        <begin position="484"/>
        <end position="505"/>
    </location>
</feature>
<feature type="transmembrane region" description="Helical" evidence="5">
    <location>
        <begin position="208"/>
        <end position="230"/>
    </location>
</feature>
<dbReference type="GO" id="GO:0005886">
    <property type="term" value="C:plasma membrane"/>
    <property type="evidence" value="ECO:0007669"/>
    <property type="project" value="TreeGrafter"/>
</dbReference>
<dbReference type="InterPro" id="IPR020846">
    <property type="entry name" value="MFS_dom"/>
</dbReference>
<dbReference type="InterPro" id="IPR032675">
    <property type="entry name" value="LRR_dom_sf"/>
</dbReference>
<evidence type="ECO:0000259" key="6">
    <source>
        <dbReference type="PROSITE" id="PS50181"/>
    </source>
</evidence>
<keyword evidence="4 5" id="KW-0472">Membrane</keyword>
<gene>
    <name evidence="8" type="ORF">Clacol_010307</name>
</gene>
<dbReference type="InterPro" id="IPR036047">
    <property type="entry name" value="F-box-like_dom_sf"/>
</dbReference>
<feature type="transmembrane region" description="Helical" evidence="5">
    <location>
        <begin position="388"/>
        <end position="408"/>
    </location>
</feature>
<evidence type="ECO:0000256" key="5">
    <source>
        <dbReference type="SAM" id="Phobius"/>
    </source>
</evidence>
<dbReference type="Pfam" id="PF07690">
    <property type="entry name" value="MFS_1"/>
    <property type="match status" value="1"/>
</dbReference>
<feature type="transmembrane region" description="Helical" evidence="5">
    <location>
        <begin position="117"/>
        <end position="138"/>
    </location>
</feature>
<evidence type="ECO:0000256" key="2">
    <source>
        <dbReference type="ARBA" id="ARBA00022692"/>
    </source>
</evidence>
<accession>A0AAV5ASP6</accession>
<dbReference type="SUPFAM" id="SSF52047">
    <property type="entry name" value="RNI-like"/>
    <property type="match status" value="1"/>
</dbReference>
<feature type="transmembrane region" description="Helical" evidence="5">
    <location>
        <begin position="242"/>
        <end position="263"/>
    </location>
</feature>
<dbReference type="CDD" id="cd17323">
    <property type="entry name" value="MFS_Tpo1_MDR_like"/>
    <property type="match status" value="1"/>
</dbReference>